<keyword evidence="2" id="KW-0812">Transmembrane</keyword>
<dbReference type="GeneID" id="103063606"/>
<protein>
    <submittedName>
        <fullName evidence="5">BRICHOS domain-containing protein 5</fullName>
    </submittedName>
</protein>
<keyword evidence="2" id="KW-0472">Membrane</keyword>
<evidence type="ECO:0000256" key="1">
    <source>
        <dbReference type="ARBA" id="ARBA00023157"/>
    </source>
</evidence>
<proteinExistence type="predicted"/>
<dbReference type="Pfam" id="PF04089">
    <property type="entry name" value="BRICHOS"/>
    <property type="match status" value="1"/>
</dbReference>
<keyword evidence="1" id="KW-1015">Disulfide bond</keyword>
<keyword evidence="4" id="KW-1185">Reference proteome</keyword>
<keyword evidence="2" id="KW-1133">Transmembrane helix</keyword>
<evidence type="ECO:0000256" key="2">
    <source>
        <dbReference type="SAM" id="Phobius"/>
    </source>
</evidence>
<reference evidence="5" key="1">
    <citation type="submission" date="2025-08" db="UniProtKB">
        <authorList>
            <consortium name="RefSeq"/>
        </authorList>
    </citation>
    <scope>IDENTIFICATION</scope>
    <source>
        <tissue evidence="5">Liver</tissue>
    </source>
</reference>
<dbReference type="InterPro" id="IPR051772">
    <property type="entry name" value="Gastrokine"/>
</dbReference>
<dbReference type="AlphaFoldDB" id="A0A9F5N1Y3"/>
<dbReference type="Proteomes" id="UP000695026">
    <property type="component" value="Unplaced"/>
</dbReference>
<accession>A0A9F5N1Y3</accession>
<dbReference type="RefSeq" id="XP_025027622.1">
    <property type="nucleotide sequence ID" value="XM_025171854.1"/>
</dbReference>
<evidence type="ECO:0000313" key="4">
    <source>
        <dbReference type="Proteomes" id="UP000695026"/>
    </source>
</evidence>
<dbReference type="SMART" id="SM01039">
    <property type="entry name" value="BRICHOS"/>
    <property type="match status" value="1"/>
</dbReference>
<dbReference type="OrthoDB" id="8770254at2759"/>
<evidence type="ECO:0000313" key="5">
    <source>
        <dbReference type="RefSeq" id="XP_025027622.1"/>
    </source>
</evidence>
<name>A0A9F5N1Y3_PYTBI</name>
<organism evidence="4 5">
    <name type="scientific">Python bivittatus</name>
    <name type="common">Burmese python</name>
    <name type="synonym">Python molurus bivittatus</name>
    <dbReference type="NCBI Taxonomy" id="176946"/>
    <lineage>
        <taxon>Eukaryota</taxon>
        <taxon>Metazoa</taxon>
        <taxon>Chordata</taxon>
        <taxon>Craniata</taxon>
        <taxon>Vertebrata</taxon>
        <taxon>Euteleostomi</taxon>
        <taxon>Lepidosauria</taxon>
        <taxon>Squamata</taxon>
        <taxon>Bifurcata</taxon>
        <taxon>Unidentata</taxon>
        <taxon>Episquamata</taxon>
        <taxon>Toxicofera</taxon>
        <taxon>Serpentes</taxon>
        <taxon>Henophidia</taxon>
        <taxon>Pythonidae</taxon>
        <taxon>Python</taxon>
    </lineage>
</organism>
<dbReference type="InterPro" id="IPR007084">
    <property type="entry name" value="BRICHOS_dom"/>
</dbReference>
<dbReference type="OMA" id="VPHKVLW"/>
<evidence type="ECO:0000259" key="3">
    <source>
        <dbReference type="PROSITE" id="PS50869"/>
    </source>
</evidence>
<feature type="domain" description="BRICHOS" evidence="3">
    <location>
        <begin position="20"/>
        <end position="117"/>
    </location>
</feature>
<gene>
    <name evidence="5" type="primary">BRICD5</name>
</gene>
<dbReference type="PANTHER" id="PTHR16483">
    <property type="entry name" value="GASTROKINE 1"/>
    <property type="match status" value="1"/>
</dbReference>
<dbReference type="Gene3D" id="3.30.390.150">
    <property type="match status" value="1"/>
</dbReference>
<sequence>MNQSVVVSKAKNTIVYYVTSSSNRTTAVLFDCKNGYVCYKLPGQSNCYLKRMDARDHSAAQASFNLSEHKEGPPVLPSDSTQYYREFLGVVPGSLVRPAEAGEAARALCEEAPIRWVKKKDDPPKQRLIYLCIDICFPSNICVSICFYYLPE</sequence>
<dbReference type="PROSITE" id="PS50869">
    <property type="entry name" value="BRICHOS"/>
    <property type="match status" value="1"/>
</dbReference>
<dbReference type="CTD" id="283870"/>
<feature type="transmembrane region" description="Helical" evidence="2">
    <location>
        <begin position="128"/>
        <end position="150"/>
    </location>
</feature>
<dbReference type="KEGG" id="pbi:103063606"/>